<dbReference type="Pfam" id="PF12697">
    <property type="entry name" value="Abhydrolase_6"/>
    <property type="match status" value="1"/>
</dbReference>
<evidence type="ECO:0000313" key="2">
    <source>
        <dbReference type="EMBL" id="MEW9918900.1"/>
    </source>
</evidence>
<feature type="domain" description="AB hydrolase-1" evidence="1">
    <location>
        <begin position="78"/>
        <end position="286"/>
    </location>
</feature>
<name>A0ABV3RIV5_9RHOB</name>
<evidence type="ECO:0000259" key="1">
    <source>
        <dbReference type="Pfam" id="PF12697"/>
    </source>
</evidence>
<dbReference type="GO" id="GO:0016787">
    <property type="term" value="F:hydrolase activity"/>
    <property type="evidence" value="ECO:0007669"/>
    <property type="project" value="UniProtKB-KW"/>
</dbReference>
<dbReference type="EMBL" id="JBFNXX010000003">
    <property type="protein sequence ID" value="MEW9918900.1"/>
    <property type="molecule type" value="Genomic_DNA"/>
</dbReference>
<proteinExistence type="predicted"/>
<organism evidence="2 3">
    <name type="scientific">Sulfitobacter sediminis</name>
    <dbReference type="NCBI Taxonomy" id="3234186"/>
    <lineage>
        <taxon>Bacteria</taxon>
        <taxon>Pseudomonadati</taxon>
        <taxon>Pseudomonadota</taxon>
        <taxon>Alphaproteobacteria</taxon>
        <taxon>Rhodobacterales</taxon>
        <taxon>Roseobacteraceae</taxon>
        <taxon>Sulfitobacter</taxon>
    </lineage>
</organism>
<sequence length="322" mass="33723">MKAVLWFVLAFALIVGALFLLGPYEDSDLSASFDASALEGGVARHFAMREAGFGDITPGVEKQVLWAGEPEAKTDWSILYLHGFSATAQEIRPVPDRVAEGLGANLVFTRLAGHGRGGQALAEATVADWMADVAEGLAAARAVGERVLILSTSTGGTLAAAAAVDAELSRDVAGIVLISPNFGIQNPLAPLLTFPAARSWLPTLAGAERSFEPRNEGQGQYWTTRYPSVAVLPMAALVKEVAALDLGQTEIPALFIFSPDDTVVRPDLTEATAARWGGPVSILNPDLGPGDDPDAHVIAGDIMSPGQTEATVQAILDWAEGL</sequence>
<evidence type="ECO:0000313" key="3">
    <source>
        <dbReference type="Proteomes" id="UP001556098"/>
    </source>
</evidence>
<keyword evidence="3" id="KW-1185">Reference proteome</keyword>
<reference evidence="2 3" key="1">
    <citation type="submission" date="2024-07" db="EMBL/GenBank/DDBJ databases">
        <title>Marimonas sp.nov., isolated from tidal-flat sediment.</title>
        <authorList>
            <person name="Jayan J.N."/>
            <person name="Lee S.S."/>
        </authorList>
    </citation>
    <scope>NUCLEOTIDE SEQUENCE [LARGE SCALE GENOMIC DNA]</scope>
    <source>
        <strain evidence="2 3">MJW-29</strain>
    </source>
</reference>
<accession>A0ABV3RIV5</accession>
<dbReference type="InterPro" id="IPR000073">
    <property type="entry name" value="AB_hydrolase_1"/>
</dbReference>
<dbReference type="RefSeq" id="WP_367876606.1">
    <property type="nucleotide sequence ID" value="NZ_JBFNXX010000003.1"/>
</dbReference>
<comment type="caution">
    <text evidence="2">The sequence shown here is derived from an EMBL/GenBank/DDBJ whole genome shotgun (WGS) entry which is preliminary data.</text>
</comment>
<keyword evidence="2" id="KW-0378">Hydrolase</keyword>
<dbReference type="SUPFAM" id="SSF53474">
    <property type="entry name" value="alpha/beta-Hydrolases"/>
    <property type="match status" value="1"/>
</dbReference>
<dbReference type="Proteomes" id="UP001556098">
    <property type="component" value="Unassembled WGS sequence"/>
</dbReference>
<dbReference type="InterPro" id="IPR029058">
    <property type="entry name" value="AB_hydrolase_fold"/>
</dbReference>
<dbReference type="Gene3D" id="3.40.50.1820">
    <property type="entry name" value="alpha/beta hydrolase"/>
    <property type="match status" value="1"/>
</dbReference>
<protein>
    <submittedName>
        <fullName evidence="2">Alpha/beta hydrolase</fullName>
    </submittedName>
</protein>
<gene>
    <name evidence="2" type="ORF">AB2B41_04765</name>
</gene>